<reference evidence="36" key="3">
    <citation type="submission" date="2025-09" db="UniProtKB">
        <authorList>
            <consortium name="Ensembl"/>
        </authorList>
    </citation>
    <scope>IDENTIFICATION</scope>
</reference>
<dbReference type="GO" id="GO:0005634">
    <property type="term" value="C:nucleus"/>
    <property type="evidence" value="ECO:0007669"/>
    <property type="project" value="UniProtKB-SubCell"/>
</dbReference>
<keyword evidence="9" id="KW-0217">Developmental protein</keyword>
<feature type="domain" description="Rho-GAP" evidence="35">
    <location>
        <begin position="342"/>
        <end position="532"/>
    </location>
</feature>
<proteinExistence type="predicted"/>
<dbReference type="PANTHER" id="PTHR46199">
    <property type="entry name" value="RAC GTPASE-ACTIVATING PROTEIN 1"/>
    <property type="match status" value="1"/>
</dbReference>
<evidence type="ECO:0000256" key="7">
    <source>
        <dbReference type="ARBA" id="ARBA00022448"/>
    </source>
</evidence>
<keyword evidence="27" id="KW-0539">Nucleus</keyword>
<dbReference type="PROSITE" id="PS50238">
    <property type="entry name" value="RHOGAP"/>
    <property type="match status" value="1"/>
</dbReference>
<dbReference type="GO" id="GO:0008289">
    <property type="term" value="F:lipid binding"/>
    <property type="evidence" value="ECO:0007669"/>
    <property type="project" value="UniProtKB-KW"/>
</dbReference>
<keyword evidence="16" id="KW-0863">Zinc-finger</keyword>
<evidence type="ECO:0000256" key="11">
    <source>
        <dbReference type="ARBA" id="ARBA00022490"/>
    </source>
</evidence>
<keyword evidence="23" id="KW-0406">Ion transport</keyword>
<dbReference type="Ensembl" id="ENSSORT00005000203.1">
    <property type="protein sequence ID" value="ENSSORP00005000187.1"/>
    <property type="gene ID" value="ENSSORG00005000108.1"/>
</dbReference>
<dbReference type="Pfam" id="PF00620">
    <property type="entry name" value="RhoGAP"/>
    <property type="match status" value="1"/>
</dbReference>
<evidence type="ECO:0000313" key="36">
    <source>
        <dbReference type="Ensembl" id="ENSSORP00005000187.1"/>
    </source>
</evidence>
<evidence type="ECO:0000256" key="19">
    <source>
        <dbReference type="ARBA" id="ARBA00022843"/>
    </source>
</evidence>
<dbReference type="Proteomes" id="UP000472271">
    <property type="component" value="Chromosome 5"/>
</dbReference>
<dbReference type="InterPro" id="IPR002219">
    <property type="entry name" value="PKC_DAG/PE"/>
</dbReference>
<evidence type="ECO:0000256" key="2">
    <source>
        <dbReference type="ARBA" id="ARBA00004186"/>
    </source>
</evidence>
<evidence type="ECO:0000256" key="4">
    <source>
        <dbReference type="ARBA" id="ARBA00004218"/>
    </source>
</evidence>
<keyword evidence="20" id="KW-0744">Spermatogenesis</keyword>
<dbReference type="InterPro" id="IPR046349">
    <property type="entry name" value="C1-like_sf"/>
</dbReference>
<dbReference type="GO" id="GO:0007283">
    <property type="term" value="P:spermatogenesis"/>
    <property type="evidence" value="ECO:0007669"/>
    <property type="project" value="UniProtKB-KW"/>
</dbReference>
<keyword evidence="12" id="KW-1017">Isopeptide bond</keyword>
<accession>A0A672Y2E3</accession>
<keyword evidence="29" id="KW-0968">Cytoplasmic vesicle</keyword>
<evidence type="ECO:0000256" key="22">
    <source>
        <dbReference type="ARBA" id="ARBA00023054"/>
    </source>
</evidence>
<organism evidence="36 37">
    <name type="scientific">Sphaeramia orbicularis</name>
    <name type="common">orbiculate cardinalfish</name>
    <dbReference type="NCBI Taxonomy" id="375764"/>
    <lineage>
        <taxon>Eukaryota</taxon>
        <taxon>Metazoa</taxon>
        <taxon>Chordata</taxon>
        <taxon>Craniata</taxon>
        <taxon>Vertebrata</taxon>
        <taxon>Euteleostomi</taxon>
        <taxon>Actinopterygii</taxon>
        <taxon>Neopterygii</taxon>
        <taxon>Teleostei</taxon>
        <taxon>Neoteleostei</taxon>
        <taxon>Acanthomorphata</taxon>
        <taxon>Gobiaria</taxon>
        <taxon>Kurtiformes</taxon>
        <taxon>Apogonoidei</taxon>
        <taxon>Apogonidae</taxon>
        <taxon>Apogoninae</taxon>
        <taxon>Sphaeramia</taxon>
    </lineage>
</organism>
<dbReference type="GO" id="GO:0000281">
    <property type="term" value="P:mitotic cytokinesis"/>
    <property type="evidence" value="ECO:0007669"/>
    <property type="project" value="TreeGrafter"/>
</dbReference>
<dbReference type="SUPFAM" id="SSF57889">
    <property type="entry name" value="Cysteine-rich domain"/>
    <property type="match status" value="1"/>
</dbReference>
<evidence type="ECO:0000256" key="28">
    <source>
        <dbReference type="ARBA" id="ARBA00023306"/>
    </source>
</evidence>
<evidence type="ECO:0000256" key="15">
    <source>
        <dbReference type="ARBA" id="ARBA00022723"/>
    </source>
</evidence>
<evidence type="ECO:0000256" key="16">
    <source>
        <dbReference type="ARBA" id="ARBA00022771"/>
    </source>
</evidence>
<evidence type="ECO:0000256" key="13">
    <source>
        <dbReference type="ARBA" id="ARBA00022553"/>
    </source>
</evidence>
<evidence type="ECO:0000256" key="18">
    <source>
        <dbReference type="ARBA" id="ARBA00022833"/>
    </source>
</evidence>
<comment type="subcellular location">
    <subcellularLocation>
        <location evidence="5">Cell membrane</location>
        <topology evidence="5">Peripheral membrane protein</topology>
        <orientation evidence="5">Cytoplasmic side</orientation>
    </subcellularLocation>
    <subcellularLocation>
        <location evidence="6">Cleavage furrow</location>
    </subcellularLocation>
    <subcellularLocation>
        <location evidence="2">Cytoplasm</location>
        <location evidence="2">Cytoskeleton</location>
        <location evidence="2">Spindle</location>
    </subcellularLocation>
    <subcellularLocation>
        <location evidence="4">Cytoplasmic vesicle</location>
        <location evidence="4">Secretory vesicle</location>
        <location evidence="4">Acrosome</location>
    </subcellularLocation>
    <subcellularLocation>
        <location evidence="3">Midbody</location>
    </subcellularLocation>
    <subcellularLocation>
        <location evidence="1">Nucleus</location>
    </subcellularLocation>
</comment>
<evidence type="ECO:0000256" key="29">
    <source>
        <dbReference type="ARBA" id="ARBA00023329"/>
    </source>
</evidence>
<evidence type="ECO:0000256" key="14">
    <source>
        <dbReference type="ARBA" id="ARBA00022618"/>
    </source>
</evidence>
<evidence type="ECO:0000256" key="30">
    <source>
        <dbReference type="ARBA" id="ARBA00067896"/>
    </source>
</evidence>
<feature type="domain" description="Phorbol-ester/DAG-type" evidence="34">
    <location>
        <begin position="279"/>
        <end position="328"/>
    </location>
</feature>
<evidence type="ECO:0000256" key="20">
    <source>
        <dbReference type="ARBA" id="ARBA00022871"/>
    </source>
</evidence>
<evidence type="ECO:0000256" key="33">
    <source>
        <dbReference type="SAM" id="MobiDB-lite"/>
    </source>
</evidence>
<dbReference type="GO" id="GO:0051256">
    <property type="term" value="P:mitotic spindle midzone assembly"/>
    <property type="evidence" value="ECO:0007669"/>
    <property type="project" value="TreeGrafter"/>
</dbReference>
<keyword evidence="15" id="KW-0479">Metal-binding</keyword>
<evidence type="ECO:0000256" key="31">
    <source>
        <dbReference type="ARBA" id="ARBA00075869"/>
    </source>
</evidence>
<evidence type="ECO:0000256" key="3">
    <source>
        <dbReference type="ARBA" id="ARBA00004214"/>
    </source>
</evidence>
<keyword evidence="19" id="KW-0832">Ubl conjugation</keyword>
<keyword evidence="18" id="KW-0862">Zinc</keyword>
<keyword evidence="26" id="KW-0206">Cytoskeleton</keyword>
<keyword evidence="13" id="KW-0597">Phosphoprotein</keyword>
<dbReference type="GO" id="GO:0007266">
    <property type="term" value="P:Rho protein signal transduction"/>
    <property type="evidence" value="ECO:0007669"/>
    <property type="project" value="TreeGrafter"/>
</dbReference>
<protein>
    <recommendedName>
        <fullName evidence="30">Rac GTPase-activating protein 1</fullName>
    </recommendedName>
    <alternativeName>
        <fullName evidence="31">Male germ cell RacGap</fullName>
    </alternativeName>
</protein>
<dbReference type="SMART" id="SM00109">
    <property type="entry name" value="C1"/>
    <property type="match status" value="1"/>
</dbReference>
<dbReference type="PROSITE" id="PS50081">
    <property type="entry name" value="ZF_DAG_PE_2"/>
    <property type="match status" value="1"/>
</dbReference>
<reference evidence="36" key="1">
    <citation type="submission" date="2019-06" db="EMBL/GenBank/DDBJ databases">
        <authorList>
            <consortium name="Wellcome Sanger Institute Data Sharing"/>
        </authorList>
    </citation>
    <scope>NUCLEOTIDE SEQUENCE [LARGE SCALE GENOMIC DNA]</scope>
</reference>
<dbReference type="InParanoid" id="A0A672Y2E3"/>
<dbReference type="SMART" id="SM00324">
    <property type="entry name" value="RhoGAP"/>
    <property type="match status" value="1"/>
</dbReference>
<evidence type="ECO:0000256" key="27">
    <source>
        <dbReference type="ARBA" id="ARBA00023242"/>
    </source>
</evidence>
<dbReference type="SUPFAM" id="SSF48350">
    <property type="entry name" value="GTPase activation domain, GAP"/>
    <property type="match status" value="1"/>
</dbReference>
<dbReference type="Pfam" id="PF00130">
    <property type="entry name" value="C1_1"/>
    <property type="match status" value="1"/>
</dbReference>
<dbReference type="FunFam" id="3.30.60.20:FF:000033">
    <property type="entry name" value="Rac GTPase-activating protein 1"/>
    <property type="match status" value="1"/>
</dbReference>
<keyword evidence="24" id="KW-0446">Lipid-binding</keyword>
<dbReference type="GO" id="GO:0097149">
    <property type="term" value="C:centralspindlin complex"/>
    <property type="evidence" value="ECO:0007669"/>
    <property type="project" value="TreeGrafter"/>
</dbReference>
<dbReference type="CDD" id="cd04382">
    <property type="entry name" value="RhoGAP_MgcRacGAP"/>
    <property type="match status" value="1"/>
</dbReference>
<dbReference type="GO" id="GO:0005096">
    <property type="term" value="F:GTPase activator activity"/>
    <property type="evidence" value="ECO:0007669"/>
    <property type="project" value="UniProtKB-KW"/>
</dbReference>
<evidence type="ECO:0000256" key="1">
    <source>
        <dbReference type="ARBA" id="ARBA00004123"/>
    </source>
</evidence>
<keyword evidence="37" id="KW-1185">Reference proteome</keyword>
<evidence type="ECO:0000256" key="10">
    <source>
        <dbReference type="ARBA" id="ARBA00022475"/>
    </source>
</evidence>
<evidence type="ECO:0000256" key="17">
    <source>
        <dbReference type="ARBA" id="ARBA00022782"/>
    </source>
</evidence>
<keyword evidence="28" id="KW-0131">Cell cycle</keyword>
<evidence type="ECO:0000256" key="6">
    <source>
        <dbReference type="ARBA" id="ARBA00004626"/>
    </source>
</evidence>
<evidence type="ECO:0000256" key="21">
    <source>
        <dbReference type="ARBA" id="ARBA00022990"/>
    </source>
</evidence>
<evidence type="ECO:0000256" key="12">
    <source>
        <dbReference type="ARBA" id="ARBA00022499"/>
    </source>
</evidence>
<keyword evidence="14" id="KW-0132">Cell division</keyword>
<keyword evidence="11" id="KW-0963">Cytoplasm</keyword>
<evidence type="ECO:0000256" key="24">
    <source>
        <dbReference type="ARBA" id="ARBA00023121"/>
    </source>
</evidence>
<keyword evidence="10" id="KW-1003">Cell membrane</keyword>
<dbReference type="GO" id="GO:0030496">
    <property type="term" value="C:midbody"/>
    <property type="evidence" value="ECO:0007669"/>
    <property type="project" value="UniProtKB-SubCell"/>
</dbReference>
<keyword evidence="22 32" id="KW-0175">Coiled coil</keyword>
<gene>
    <name evidence="36" type="primary">LOC115419021</name>
</gene>
<dbReference type="AlphaFoldDB" id="A0A672Y2E3"/>
<dbReference type="GO" id="GO:0008270">
    <property type="term" value="F:zinc ion binding"/>
    <property type="evidence" value="ECO:0007669"/>
    <property type="project" value="UniProtKB-KW"/>
</dbReference>
<keyword evidence="25" id="KW-0472">Membrane</keyword>
<dbReference type="PANTHER" id="PTHR46199:SF5">
    <property type="entry name" value="RAC GTPASE-ACTIVATING PROTEIN 1"/>
    <property type="match status" value="1"/>
</dbReference>
<dbReference type="CDD" id="cd20821">
    <property type="entry name" value="C1_MgcRacGAP"/>
    <property type="match status" value="1"/>
</dbReference>
<keyword evidence="8" id="KW-0343">GTPase activation</keyword>
<sequence>MESPVVNLHNQFQTLRAHMDGLNEGIEPQFIQMAVNFEECRKKWLQAGEDLVSCKEMLAKAETERGALEVKLKHARNQVDVEIRRRQKAEAVYEKLERQLQLIRELLISDNGNSVHLSEEQRSALAFLSAHSQVKCDLCYRLTTIDESASLLSDISFDQTDDSLDWDSSAMKTVRLRKRQKRVSLLLDSSLRSSLAKTTITVPVNGGAVEAVSTIETVPYWTRSKKKSLQKHVFVSTVGPAWADTTTTDQSETASDAPGTLISLPAQTRTLRENGGGKKHHFIPKTVIKSEFCTPCGRRTKFGKMYLRCQDCRMVTHPDCRERCPLPCNPAAFSTPIRNTEATLADFAPVTSPMIPALVIYCIKEIEHRGLHEVGLYRVSGSERLVKELKEKLIRGKTLPPLSKVDDINVITGVLKDFLRNLPEPLLTFQLNKAFMEAAEIQDDGNSLAVMYQTISELPNPNRDTLACLMIHLQKVSQSVDTKMDVNNLARVFGPTLVGHAVPDPDPMTILHDTNRQPRVIERLLSIPSSYWSQFAHPDNIAMDKALHGDTPDHRVSILGPITTPEHQMMTKTPSSSSLSQRMIQTLSSTTIFGSKGKASSASNRQGNFFASPQLK</sequence>
<keyword evidence="21" id="KW-0007">Acetylation</keyword>
<keyword evidence="7" id="KW-0813">Transport</keyword>
<evidence type="ECO:0000256" key="8">
    <source>
        <dbReference type="ARBA" id="ARBA00022468"/>
    </source>
</evidence>
<keyword evidence="17" id="KW-0221">Differentiation</keyword>
<evidence type="ECO:0000256" key="26">
    <source>
        <dbReference type="ARBA" id="ARBA00023212"/>
    </source>
</evidence>
<evidence type="ECO:0000256" key="23">
    <source>
        <dbReference type="ARBA" id="ARBA00023065"/>
    </source>
</evidence>
<dbReference type="GO" id="GO:0006811">
    <property type="term" value="P:monoatomic ion transport"/>
    <property type="evidence" value="ECO:0007669"/>
    <property type="project" value="UniProtKB-KW"/>
</dbReference>
<evidence type="ECO:0000259" key="35">
    <source>
        <dbReference type="PROSITE" id="PS50238"/>
    </source>
</evidence>
<evidence type="ECO:0000256" key="32">
    <source>
        <dbReference type="SAM" id="Coils"/>
    </source>
</evidence>
<name>A0A672Y2E3_9TELE</name>
<evidence type="ECO:0000256" key="9">
    <source>
        <dbReference type="ARBA" id="ARBA00022473"/>
    </source>
</evidence>
<reference evidence="36" key="2">
    <citation type="submission" date="2025-08" db="UniProtKB">
        <authorList>
            <consortium name="Ensembl"/>
        </authorList>
    </citation>
    <scope>IDENTIFICATION</scope>
</reference>
<dbReference type="GO" id="GO:0032154">
    <property type="term" value="C:cleavage furrow"/>
    <property type="evidence" value="ECO:0007669"/>
    <property type="project" value="UniProtKB-SubCell"/>
</dbReference>
<dbReference type="Gene3D" id="1.10.555.10">
    <property type="entry name" value="Rho GTPase activation protein"/>
    <property type="match status" value="1"/>
</dbReference>
<dbReference type="GO" id="GO:0030154">
    <property type="term" value="P:cell differentiation"/>
    <property type="evidence" value="ECO:0007669"/>
    <property type="project" value="UniProtKB-KW"/>
</dbReference>
<dbReference type="GO" id="GO:0001669">
    <property type="term" value="C:acrosomal vesicle"/>
    <property type="evidence" value="ECO:0007669"/>
    <property type="project" value="UniProtKB-SubCell"/>
</dbReference>
<dbReference type="FunFam" id="1.10.555.10:FF:000034">
    <property type="entry name" value="Rac GTPase-activating protein 1"/>
    <property type="match status" value="1"/>
</dbReference>
<dbReference type="GO" id="GO:0051233">
    <property type="term" value="C:spindle midzone"/>
    <property type="evidence" value="ECO:0007669"/>
    <property type="project" value="TreeGrafter"/>
</dbReference>
<feature type="coiled-coil region" evidence="32">
    <location>
        <begin position="58"/>
        <end position="106"/>
    </location>
</feature>
<evidence type="ECO:0000256" key="5">
    <source>
        <dbReference type="ARBA" id="ARBA00004413"/>
    </source>
</evidence>
<dbReference type="InterPro" id="IPR000198">
    <property type="entry name" value="RhoGAP_dom"/>
</dbReference>
<evidence type="ECO:0000313" key="37">
    <source>
        <dbReference type="Proteomes" id="UP000472271"/>
    </source>
</evidence>
<dbReference type="InterPro" id="IPR008936">
    <property type="entry name" value="Rho_GTPase_activation_prot"/>
</dbReference>
<evidence type="ECO:0000259" key="34">
    <source>
        <dbReference type="PROSITE" id="PS50081"/>
    </source>
</evidence>
<dbReference type="Gene3D" id="3.30.60.20">
    <property type="match status" value="1"/>
</dbReference>
<evidence type="ECO:0000256" key="25">
    <source>
        <dbReference type="ARBA" id="ARBA00023136"/>
    </source>
</evidence>
<feature type="region of interest" description="Disordered" evidence="33">
    <location>
        <begin position="594"/>
        <end position="616"/>
    </location>
</feature>